<keyword evidence="4" id="KW-0378">Hydrolase</keyword>
<dbReference type="PANTHER" id="PTHR13058">
    <property type="entry name" value="THREE PRIME REPAIR EXONUCLEASE 1, 2"/>
    <property type="match status" value="1"/>
</dbReference>
<dbReference type="STRING" id="27835.A0A0N4XJL3"/>
<dbReference type="GO" id="GO:0046872">
    <property type="term" value="F:metal ion binding"/>
    <property type="evidence" value="ECO:0007669"/>
    <property type="project" value="UniProtKB-KW"/>
</dbReference>
<evidence type="ECO:0000256" key="6">
    <source>
        <dbReference type="ARBA" id="ARBA00022842"/>
    </source>
</evidence>
<dbReference type="WBParaSite" id="NBR_0000271501-mRNA-1">
    <property type="protein sequence ID" value="NBR_0000271501-mRNA-1"/>
    <property type="gene ID" value="NBR_0000271501"/>
</dbReference>
<dbReference type="GO" id="GO:0003676">
    <property type="term" value="F:nucleic acid binding"/>
    <property type="evidence" value="ECO:0007669"/>
    <property type="project" value="InterPro"/>
</dbReference>
<dbReference type="GO" id="GO:0005737">
    <property type="term" value="C:cytoplasm"/>
    <property type="evidence" value="ECO:0007669"/>
    <property type="project" value="TreeGrafter"/>
</dbReference>
<dbReference type="Gene3D" id="3.30.420.10">
    <property type="entry name" value="Ribonuclease H-like superfamily/Ribonuclease H"/>
    <property type="match status" value="1"/>
</dbReference>
<dbReference type="SUPFAM" id="SSF53098">
    <property type="entry name" value="Ribonuclease H-like"/>
    <property type="match status" value="1"/>
</dbReference>
<evidence type="ECO:0000256" key="5">
    <source>
        <dbReference type="ARBA" id="ARBA00022839"/>
    </source>
</evidence>
<proteinExistence type="predicted"/>
<dbReference type="AlphaFoldDB" id="A0A0N4XJL3"/>
<evidence type="ECO:0000256" key="4">
    <source>
        <dbReference type="ARBA" id="ARBA00022801"/>
    </source>
</evidence>
<comment type="cofactor">
    <cofactor evidence="1">
        <name>Mg(2+)</name>
        <dbReference type="ChEBI" id="CHEBI:18420"/>
    </cofactor>
</comment>
<sequence>MDFETTGRIEGNNDNEFRKFESKLHEPGNYSNMLTKLIVESINLERQDLILKGTFAQEWPGVRAFLETCKKPACLVAHNGLAFDYRVLFGELTRCGFIDADMGLPDGVVFVDSYLAIRELEEKHRAELQQATKLVDWKMRKFQCYCGKFLCFCGF</sequence>
<name>A0A0N4XJL3_NIPBR</name>
<dbReference type="InterPro" id="IPR036397">
    <property type="entry name" value="RNaseH_sf"/>
</dbReference>
<dbReference type="GO" id="GO:0008296">
    <property type="term" value="F:3'-5'-DNA exonuclease activity"/>
    <property type="evidence" value="ECO:0007669"/>
    <property type="project" value="TreeGrafter"/>
</dbReference>
<dbReference type="GO" id="GO:0006308">
    <property type="term" value="P:DNA catabolic process"/>
    <property type="evidence" value="ECO:0007669"/>
    <property type="project" value="TreeGrafter"/>
</dbReference>
<evidence type="ECO:0000256" key="1">
    <source>
        <dbReference type="ARBA" id="ARBA00001946"/>
    </source>
</evidence>
<reference evidence="9" key="1">
    <citation type="submission" date="2017-02" db="UniProtKB">
        <authorList>
            <consortium name="WormBaseParasite"/>
        </authorList>
    </citation>
    <scope>IDENTIFICATION</scope>
</reference>
<evidence type="ECO:0000313" key="7">
    <source>
        <dbReference type="EMBL" id="VDL66305.1"/>
    </source>
</evidence>
<dbReference type="PANTHER" id="PTHR13058:SF19">
    <property type="entry name" value="LD40940P"/>
    <property type="match status" value="1"/>
</dbReference>
<keyword evidence="5" id="KW-0269">Exonuclease</keyword>
<keyword evidence="6" id="KW-0460">Magnesium</keyword>
<keyword evidence="2" id="KW-0540">Nuclease</keyword>
<accession>A0A0N4XJL3</accession>
<dbReference type="InterPro" id="IPR040393">
    <property type="entry name" value="TREX1/2"/>
</dbReference>
<evidence type="ECO:0000313" key="8">
    <source>
        <dbReference type="Proteomes" id="UP000271162"/>
    </source>
</evidence>
<dbReference type="EMBL" id="UYSL01003374">
    <property type="protein sequence ID" value="VDL66305.1"/>
    <property type="molecule type" value="Genomic_DNA"/>
</dbReference>
<evidence type="ECO:0000256" key="2">
    <source>
        <dbReference type="ARBA" id="ARBA00022722"/>
    </source>
</evidence>
<evidence type="ECO:0000313" key="9">
    <source>
        <dbReference type="WBParaSite" id="NBR_0000271501-mRNA-1"/>
    </source>
</evidence>
<keyword evidence="3" id="KW-0479">Metal-binding</keyword>
<protein>
    <submittedName>
        <fullName evidence="9">Exonuclease domain-containing protein</fullName>
    </submittedName>
</protein>
<evidence type="ECO:0000256" key="3">
    <source>
        <dbReference type="ARBA" id="ARBA00022723"/>
    </source>
</evidence>
<dbReference type="Proteomes" id="UP000271162">
    <property type="component" value="Unassembled WGS sequence"/>
</dbReference>
<reference evidence="7 8" key="2">
    <citation type="submission" date="2018-11" db="EMBL/GenBank/DDBJ databases">
        <authorList>
            <consortium name="Pathogen Informatics"/>
        </authorList>
    </citation>
    <scope>NUCLEOTIDE SEQUENCE [LARGE SCALE GENOMIC DNA]</scope>
</reference>
<keyword evidence="8" id="KW-1185">Reference proteome</keyword>
<organism evidence="9">
    <name type="scientific">Nippostrongylus brasiliensis</name>
    <name type="common">Rat hookworm</name>
    <dbReference type="NCBI Taxonomy" id="27835"/>
    <lineage>
        <taxon>Eukaryota</taxon>
        <taxon>Metazoa</taxon>
        <taxon>Ecdysozoa</taxon>
        <taxon>Nematoda</taxon>
        <taxon>Chromadorea</taxon>
        <taxon>Rhabditida</taxon>
        <taxon>Rhabditina</taxon>
        <taxon>Rhabditomorpha</taxon>
        <taxon>Strongyloidea</taxon>
        <taxon>Heligmosomidae</taxon>
        <taxon>Nippostrongylus</taxon>
    </lineage>
</organism>
<dbReference type="InterPro" id="IPR012337">
    <property type="entry name" value="RNaseH-like_sf"/>
</dbReference>
<gene>
    <name evidence="7" type="ORF">NBR_LOCUS2716</name>
</gene>